<keyword evidence="2" id="KW-1185">Reference proteome</keyword>
<reference evidence="1 2" key="1">
    <citation type="submission" date="2020-12" db="EMBL/GenBank/DDBJ databases">
        <title>Dynamics of Baltic Sea phages driven by environmental changes.</title>
        <authorList>
            <person name="Hoetzinger M."/>
            <person name="Nilsson E."/>
            <person name="Holmfeldt K."/>
        </authorList>
    </citation>
    <scope>NUCLEOTIDE SEQUENCE [LARGE SCALE GENOMIC DNA]</scope>
</reference>
<gene>
    <name evidence="1" type="ORF">immuto26A_25</name>
</gene>
<sequence length="82" mass="9337">MEEGGLISLYDYLGYAAGAQLGKEVAAVAMKTKEKIGKRFVTNTRYKGEVLLYRREFLQEYFSTKRNSDVEPSLGDQQTYTL</sequence>
<organism evidence="1 2">
    <name type="scientific">Flavobacterium phage vB_FspM_immuto_2-6A</name>
    <dbReference type="NCBI Taxonomy" id="2801477"/>
    <lineage>
        <taxon>Viruses</taxon>
        <taxon>Duplodnaviria</taxon>
        <taxon>Heunggongvirae</taxon>
        <taxon>Uroviricota</taxon>
        <taxon>Caudoviricetes</taxon>
        <taxon>Immutovirus</taxon>
        <taxon>Immutovirus immuto</taxon>
    </lineage>
</organism>
<proteinExistence type="predicted"/>
<protein>
    <submittedName>
        <fullName evidence="1">Uncharacterized protein</fullName>
    </submittedName>
</protein>
<name>A0A7T8ER74_9CAUD</name>
<evidence type="ECO:0000313" key="1">
    <source>
        <dbReference type="EMBL" id="QQO91704.1"/>
    </source>
</evidence>
<dbReference type="Proteomes" id="UP000595566">
    <property type="component" value="Segment"/>
</dbReference>
<dbReference type="EMBL" id="MW353175">
    <property type="protein sequence ID" value="QQO91704.1"/>
    <property type="molecule type" value="Genomic_DNA"/>
</dbReference>
<evidence type="ECO:0000313" key="2">
    <source>
        <dbReference type="Proteomes" id="UP000595566"/>
    </source>
</evidence>
<accession>A0A7T8ER74</accession>